<keyword evidence="1" id="KW-0812">Transmembrane</keyword>
<keyword evidence="1" id="KW-1133">Transmembrane helix</keyword>
<keyword evidence="1" id="KW-0472">Membrane</keyword>
<organism evidence="2">
    <name type="scientific">Tupanvirus soda lake</name>
    <dbReference type="NCBI Taxonomy" id="2126985"/>
    <lineage>
        <taxon>Viruses</taxon>
        <taxon>Varidnaviria</taxon>
        <taxon>Bamfordvirae</taxon>
        <taxon>Nucleocytoviricota</taxon>
        <taxon>Megaviricetes</taxon>
        <taxon>Imitervirales</taxon>
        <taxon>Mimiviridae</taxon>
        <taxon>Megamimivirinae</taxon>
        <taxon>Tupanvirus</taxon>
        <taxon>Tupanvirus salinum</taxon>
    </lineage>
</organism>
<protein>
    <submittedName>
        <fullName evidence="2">Putative orfan</fullName>
    </submittedName>
</protein>
<accession>A0A6N1P3Z3</accession>
<dbReference type="GeneID" id="80519111"/>
<reference evidence="2" key="1">
    <citation type="submission" date="2017-01" db="EMBL/GenBank/DDBJ databases">
        <authorList>
            <person name="Assis F.L."/>
            <person name="Abrahao J.S."/>
            <person name="Silva L."/>
            <person name="Khalil J.B."/>
            <person name="Rodrigues R."/>
            <person name="Silva L.S."/>
            <person name="Arantes T."/>
            <person name="Boratto P."/>
            <person name="Andrade M."/>
            <person name="Kroon E.G."/>
            <person name="Ribeiro B."/>
            <person name="Bergier I."/>
            <person name="Seligmann H."/>
            <person name="Ghigo E."/>
            <person name="Colson P."/>
            <person name="Levasseur A."/>
            <person name="Raoult D."/>
            <person name="Scola B.L."/>
        </authorList>
    </citation>
    <scope>NUCLEOTIDE SEQUENCE</scope>
    <source>
        <strain evidence="2">Soda lake</strain>
    </source>
</reference>
<sequence>MMLIGWVLEVKFTPPALFKNIASAPVPSDDIITRDSVEPVKPIVKSWLSPVVATLKLTGDPNASIETGPFDVSTVNPPKPVLTKTPVDPFVFPMLIFLCAFVPMFTGPLLVLLPIFIPLYPSIFVKEFVESNTKLPFVTVMLDSAPLFTEKVLVVLILIPP</sequence>
<dbReference type="RefSeq" id="YP_010782347.1">
    <property type="nucleotide sequence ID" value="NC_075039.1"/>
</dbReference>
<evidence type="ECO:0000256" key="1">
    <source>
        <dbReference type="SAM" id="Phobius"/>
    </source>
</evidence>
<name>A0A6N1P3Z3_9VIRU</name>
<dbReference type="EMBL" id="KY523104">
    <property type="protein sequence ID" value="QKU35671.1"/>
    <property type="molecule type" value="Genomic_DNA"/>
</dbReference>
<evidence type="ECO:0000313" key="2">
    <source>
        <dbReference type="EMBL" id="QKU35671.1"/>
    </source>
</evidence>
<reference evidence="2" key="2">
    <citation type="journal article" date="2018" name="Nat. Commun.">
        <title>Tailed giant Tupanvirus possesses the most complete translational apparatus of the known virosphere.</title>
        <authorList>
            <person name="Abrahao J."/>
            <person name="Silva L."/>
            <person name="Silva L.S."/>
            <person name="Khalil J.Y.B."/>
            <person name="Rodrigues R."/>
            <person name="Arantes T."/>
            <person name="Assis F."/>
            <person name="Boratto P."/>
            <person name="Andrade M."/>
            <person name="Kroon E.G."/>
            <person name="Ribeiro B."/>
            <person name="Bergier I."/>
            <person name="Seligmann H."/>
            <person name="Ghigo E."/>
            <person name="Colson P."/>
            <person name="Levasseur A."/>
            <person name="Kroemer G."/>
            <person name="Raoult D."/>
            <person name="La Scola B."/>
        </authorList>
    </citation>
    <scope>NUCLEOTIDE SEQUENCE [LARGE SCALE GENOMIC DNA]</scope>
    <source>
        <strain evidence="2">Soda lake</strain>
    </source>
</reference>
<proteinExistence type="predicted"/>
<feature type="transmembrane region" description="Helical" evidence="1">
    <location>
        <begin position="90"/>
        <end position="117"/>
    </location>
</feature>
<dbReference type="KEGG" id="vg:80519111"/>
<feature type="transmembrane region" description="Helical" evidence="1">
    <location>
        <begin position="137"/>
        <end position="159"/>
    </location>
</feature>